<reference evidence="1 2" key="1">
    <citation type="journal article" date="2022" name="Hortic Res">
        <title>A haplotype resolved chromosomal level avocado genome allows analysis of novel avocado genes.</title>
        <authorList>
            <person name="Nath O."/>
            <person name="Fletcher S.J."/>
            <person name="Hayward A."/>
            <person name="Shaw L.M."/>
            <person name="Masouleh A.K."/>
            <person name="Furtado A."/>
            <person name="Henry R.J."/>
            <person name="Mitter N."/>
        </authorList>
    </citation>
    <scope>NUCLEOTIDE SEQUENCE [LARGE SCALE GENOMIC DNA]</scope>
    <source>
        <strain evidence="2">cv. Hass</strain>
    </source>
</reference>
<dbReference type="Proteomes" id="UP001234297">
    <property type="component" value="Chromosome 10"/>
</dbReference>
<protein>
    <submittedName>
        <fullName evidence="1">Uncharacterized protein</fullName>
    </submittedName>
</protein>
<accession>A0ACC2KN80</accession>
<evidence type="ECO:0000313" key="1">
    <source>
        <dbReference type="EMBL" id="KAJ8622605.1"/>
    </source>
</evidence>
<dbReference type="EMBL" id="CM056818">
    <property type="protein sequence ID" value="KAJ8622605.1"/>
    <property type="molecule type" value="Genomic_DNA"/>
</dbReference>
<organism evidence="1 2">
    <name type="scientific">Persea americana</name>
    <name type="common">Avocado</name>
    <dbReference type="NCBI Taxonomy" id="3435"/>
    <lineage>
        <taxon>Eukaryota</taxon>
        <taxon>Viridiplantae</taxon>
        <taxon>Streptophyta</taxon>
        <taxon>Embryophyta</taxon>
        <taxon>Tracheophyta</taxon>
        <taxon>Spermatophyta</taxon>
        <taxon>Magnoliopsida</taxon>
        <taxon>Magnoliidae</taxon>
        <taxon>Laurales</taxon>
        <taxon>Lauraceae</taxon>
        <taxon>Persea</taxon>
    </lineage>
</organism>
<evidence type="ECO:0000313" key="2">
    <source>
        <dbReference type="Proteomes" id="UP001234297"/>
    </source>
</evidence>
<proteinExistence type="predicted"/>
<comment type="caution">
    <text evidence="1">The sequence shown here is derived from an EMBL/GenBank/DDBJ whole genome shotgun (WGS) entry which is preliminary data.</text>
</comment>
<name>A0ACC2KN80_PERAE</name>
<keyword evidence="2" id="KW-1185">Reference proteome</keyword>
<sequence>MPQNNRIIVTEMSDSDHQQNLFDVHMLNIDSPAVAIATRDSSILHGWIAEFLESDSFTRYNRAGKTAVIGFEMEWCRESTVQYGRNRIDIIIFHVYKSCLIFQLEYNSIPHELFEFMMDRRLVFVGVGLESKLRVFQNQYQLELPRQLMTEDGGMKYVDLYEMYPHPYAFSGPDLVELDDSWDAFFSLMAARYNILDYGKNLRSVRNSDWQVQSIRVDYQVAHAFGDSYLCFILGKMFIRHDLDD</sequence>
<gene>
    <name evidence="1" type="ORF">MRB53_031134</name>
</gene>